<dbReference type="Pfam" id="PF13358">
    <property type="entry name" value="DDE_3"/>
    <property type="match status" value="1"/>
</dbReference>
<protein>
    <recommendedName>
        <fullName evidence="1">Tc1-like transposase DDE domain-containing protein</fullName>
    </recommendedName>
</protein>
<dbReference type="InterPro" id="IPR012337">
    <property type="entry name" value="RNaseH-like_sf"/>
</dbReference>
<reference evidence="3" key="1">
    <citation type="journal article" date="2019" name="bioRxiv">
        <title>Genomics, evolutionary history and diagnostics of the Alternaria alternata species group including apple and Asian pear pathotypes.</title>
        <authorList>
            <person name="Armitage A.D."/>
            <person name="Cockerton H.M."/>
            <person name="Sreenivasaprasad S."/>
            <person name="Woodhall J.W."/>
            <person name="Lane C.R."/>
            <person name="Harrison R.J."/>
            <person name="Clarkson J.P."/>
        </authorList>
    </citation>
    <scope>NUCLEOTIDE SEQUENCE [LARGE SCALE GENOMIC DNA]</scope>
    <source>
        <strain evidence="3">FERA 635</strain>
    </source>
</reference>
<name>A0ABY0FQD0_9PLEO</name>
<gene>
    <name evidence="2" type="ORF">AA0119_g13443</name>
</gene>
<dbReference type="EMBL" id="PDXF01000256">
    <property type="protein sequence ID" value="RYN82209.1"/>
    <property type="molecule type" value="Genomic_DNA"/>
</dbReference>
<dbReference type="InterPro" id="IPR036397">
    <property type="entry name" value="RNaseH_sf"/>
</dbReference>
<dbReference type="InterPro" id="IPR047655">
    <property type="entry name" value="Transpos_IS630-like"/>
</dbReference>
<evidence type="ECO:0000313" key="3">
    <source>
        <dbReference type="Proteomes" id="UP000293195"/>
    </source>
</evidence>
<dbReference type="SUPFAM" id="SSF53098">
    <property type="entry name" value="Ribonuclease H-like"/>
    <property type="match status" value="1"/>
</dbReference>
<accession>A0ABY0FQD0</accession>
<proteinExistence type="predicted"/>
<evidence type="ECO:0000313" key="2">
    <source>
        <dbReference type="EMBL" id="RYN82209.1"/>
    </source>
</evidence>
<evidence type="ECO:0000259" key="1">
    <source>
        <dbReference type="Pfam" id="PF13358"/>
    </source>
</evidence>
<dbReference type="PANTHER" id="PTHR46564">
    <property type="entry name" value="TRANSPOSASE"/>
    <property type="match status" value="1"/>
</dbReference>
<comment type="caution">
    <text evidence="2">The sequence shown here is derived from an EMBL/GenBank/DDBJ whole genome shotgun (WGS) entry which is preliminary data.</text>
</comment>
<keyword evidence="3" id="KW-1185">Reference proteome</keyword>
<dbReference type="InterPro" id="IPR038717">
    <property type="entry name" value="Tc1-like_DDE_dom"/>
</dbReference>
<dbReference type="SUPFAM" id="SSF46689">
    <property type="entry name" value="Homeodomain-like"/>
    <property type="match status" value="1"/>
</dbReference>
<dbReference type="NCBIfam" id="NF033545">
    <property type="entry name" value="transpos_IS630"/>
    <property type="match status" value="1"/>
</dbReference>
<dbReference type="Proteomes" id="UP000293195">
    <property type="component" value="Unassembled WGS sequence"/>
</dbReference>
<dbReference type="PANTHER" id="PTHR46564:SF1">
    <property type="entry name" value="TRANSPOSASE"/>
    <property type="match status" value="1"/>
</dbReference>
<sequence>MCRLHGWAELTPRPTWDTVPKATRRHFHHVFHNVPERGGVTMAPNLAASQHDLIRDMILDNSLTTPQMADVAGCSERSIRHIRSNLGCFGTTKAPFNGVGRPRSITPIMLQALCERLLEKPDLYQEEMAVFLWDEFEAQVTVHSTGRALASVGWSKKAARRVARQRNADLRDFYLYKLSAFRSYQLVYVDESGCDKRIGFRRTGWSPIGVTPVQIAQFQREQRHQILLAYAQDGVMLARVFQGTTDAAVFEDFIEQLLCHCGRYPEPKSVIIMDNASFHHTERVEQLCHDAGVQLLYLPPYSPDLNPIEEFFAELKAYIKRNWNEYAENPSQGFDSFLEWCVDMVGARISSAEGHFRHAGVTVENVDI</sequence>
<organism evidence="2 3">
    <name type="scientific">Alternaria tenuissima</name>
    <dbReference type="NCBI Taxonomy" id="119927"/>
    <lineage>
        <taxon>Eukaryota</taxon>
        <taxon>Fungi</taxon>
        <taxon>Dikarya</taxon>
        <taxon>Ascomycota</taxon>
        <taxon>Pezizomycotina</taxon>
        <taxon>Dothideomycetes</taxon>
        <taxon>Pleosporomycetidae</taxon>
        <taxon>Pleosporales</taxon>
        <taxon>Pleosporineae</taxon>
        <taxon>Pleosporaceae</taxon>
        <taxon>Alternaria</taxon>
        <taxon>Alternaria sect. Alternaria</taxon>
        <taxon>Alternaria alternata complex</taxon>
    </lineage>
</organism>
<feature type="domain" description="Tc1-like transposase DDE" evidence="1">
    <location>
        <begin position="185"/>
        <end position="321"/>
    </location>
</feature>
<dbReference type="InterPro" id="IPR009057">
    <property type="entry name" value="Homeodomain-like_sf"/>
</dbReference>
<dbReference type="Gene3D" id="3.30.420.10">
    <property type="entry name" value="Ribonuclease H-like superfamily/Ribonuclease H"/>
    <property type="match status" value="1"/>
</dbReference>